<sequence>MNYRKAFKTCALALGAAAVLAGSITASQAQTPQKKYKVYLSMSYSGNGYQTETSNLIKALAATPPYDKLVDLKTVISGTDVQAQAAAYQSMVSAGADAIITFPISSTGLNRAIHEACEKHVLVYTYSATVTEPCARTVSYITAGFAPNTAQWLVNKLNGKGNVFIDRGVPGNSVDKMNYDGAMSVFKKYPGIKIVAEYYGMWNSQTTQQETAKALAAHPDVDAIFGENGEDGIVAAMLASGQKKLVPVTGENTNGFRLALANADLKKRGLDGISSGDPINVSGYAFKLMMEELTGKRKVTVHNIEYPLPWVPAAKVKVCTGDTFVNGCNAFPSTKVPDSFNTEVFDPVLTPELSLMSALHGTPTPGATIQPLPANIIKEAPNVPGVNCQHCEAPADLFKLTKVVASVKP</sequence>
<feature type="signal peptide" evidence="4">
    <location>
        <begin position="1"/>
        <end position="29"/>
    </location>
</feature>
<protein>
    <submittedName>
        <fullName evidence="6">Sugar ABC transporter substrate-binding protein</fullName>
    </submittedName>
</protein>
<dbReference type="RefSeq" id="WP_102610730.1">
    <property type="nucleotide sequence ID" value="NZ_CADIKD010000015.1"/>
</dbReference>
<feature type="domain" description="Periplasmic binding protein" evidence="5">
    <location>
        <begin position="38"/>
        <end position="296"/>
    </location>
</feature>
<dbReference type="Gene3D" id="3.40.50.2300">
    <property type="match status" value="2"/>
</dbReference>
<proteinExistence type="inferred from homology"/>
<evidence type="ECO:0000256" key="1">
    <source>
        <dbReference type="ARBA" id="ARBA00004196"/>
    </source>
</evidence>
<evidence type="ECO:0000256" key="2">
    <source>
        <dbReference type="ARBA" id="ARBA00007639"/>
    </source>
</evidence>
<comment type="caution">
    <text evidence="6">The sequence shown here is derived from an EMBL/GenBank/DDBJ whole genome shotgun (WGS) entry which is preliminary data.</text>
</comment>
<evidence type="ECO:0000313" key="7">
    <source>
        <dbReference type="Proteomes" id="UP000235347"/>
    </source>
</evidence>
<dbReference type="InterPro" id="IPR028082">
    <property type="entry name" value="Peripla_BP_I"/>
</dbReference>
<comment type="subcellular location">
    <subcellularLocation>
        <location evidence="1">Cell envelope</location>
    </subcellularLocation>
</comment>
<dbReference type="EMBL" id="PNYB01000012">
    <property type="protein sequence ID" value="PMS23427.1"/>
    <property type="molecule type" value="Genomic_DNA"/>
</dbReference>
<dbReference type="Pfam" id="PF13407">
    <property type="entry name" value="Peripla_BP_4"/>
    <property type="match status" value="1"/>
</dbReference>
<gene>
    <name evidence="6" type="ORF">C0Z19_15600</name>
</gene>
<dbReference type="GO" id="GO:0030246">
    <property type="term" value="F:carbohydrate binding"/>
    <property type="evidence" value="ECO:0007669"/>
    <property type="project" value="UniProtKB-ARBA"/>
</dbReference>
<accession>A0A2N7W204</accession>
<evidence type="ECO:0000313" key="6">
    <source>
        <dbReference type="EMBL" id="PMS23427.1"/>
    </source>
</evidence>
<evidence type="ECO:0000256" key="4">
    <source>
        <dbReference type="SAM" id="SignalP"/>
    </source>
</evidence>
<dbReference type="AlphaFoldDB" id="A0A2N7W204"/>
<feature type="chain" id="PRO_5014724492" evidence="4">
    <location>
        <begin position="30"/>
        <end position="409"/>
    </location>
</feature>
<organism evidence="6 7">
    <name type="scientific">Trinickia soli</name>
    <dbReference type="NCBI Taxonomy" id="380675"/>
    <lineage>
        <taxon>Bacteria</taxon>
        <taxon>Pseudomonadati</taxon>
        <taxon>Pseudomonadota</taxon>
        <taxon>Betaproteobacteria</taxon>
        <taxon>Burkholderiales</taxon>
        <taxon>Burkholderiaceae</taxon>
        <taxon>Trinickia</taxon>
    </lineage>
</organism>
<dbReference type="SUPFAM" id="SSF53822">
    <property type="entry name" value="Periplasmic binding protein-like I"/>
    <property type="match status" value="1"/>
</dbReference>
<dbReference type="PANTHER" id="PTHR46847:SF1">
    <property type="entry name" value="D-ALLOSE-BINDING PERIPLASMIC PROTEIN-RELATED"/>
    <property type="match status" value="1"/>
</dbReference>
<evidence type="ECO:0000259" key="5">
    <source>
        <dbReference type="Pfam" id="PF13407"/>
    </source>
</evidence>
<keyword evidence="3 4" id="KW-0732">Signal</keyword>
<dbReference type="PANTHER" id="PTHR46847">
    <property type="entry name" value="D-ALLOSE-BINDING PERIPLASMIC PROTEIN-RELATED"/>
    <property type="match status" value="1"/>
</dbReference>
<dbReference type="CDD" id="cd19998">
    <property type="entry name" value="PBP1_ABC_sugar_binding-like"/>
    <property type="match status" value="1"/>
</dbReference>
<keyword evidence="7" id="KW-1185">Reference proteome</keyword>
<dbReference type="InterPro" id="IPR025997">
    <property type="entry name" value="SBP_2_dom"/>
</dbReference>
<dbReference type="GO" id="GO:0030313">
    <property type="term" value="C:cell envelope"/>
    <property type="evidence" value="ECO:0007669"/>
    <property type="project" value="UniProtKB-SubCell"/>
</dbReference>
<evidence type="ECO:0000256" key="3">
    <source>
        <dbReference type="ARBA" id="ARBA00022729"/>
    </source>
</evidence>
<name>A0A2N7W204_9BURK</name>
<comment type="similarity">
    <text evidence="2">Belongs to the bacterial solute-binding protein 2 family.</text>
</comment>
<dbReference type="Proteomes" id="UP000235347">
    <property type="component" value="Unassembled WGS sequence"/>
</dbReference>
<reference evidence="6 7" key="1">
    <citation type="submission" date="2018-01" db="EMBL/GenBank/DDBJ databases">
        <title>Whole genome analyses suggest that Burkholderia sensu lato contains two further novel genera in the rhizoxinica-symbiotica group Mycetohabitans gen. nov., and Trinickia gen. nov.: implications for the evolution of diazotrophy and nodulation in the Burkholderiaceae.</title>
        <authorList>
            <person name="Estrada-de los Santos P."/>
            <person name="Palmer M."/>
            <person name="Chavez-Ramirez B."/>
            <person name="Beukes C."/>
            <person name="Steenkamp E.T."/>
            <person name="Hirsch A.M."/>
            <person name="Manyaka P."/>
            <person name="Maluk M."/>
            <person name="Lafos M."/>
            <person name="Crook M."/>
            <person name="Gross E."/>
            <person name="Simon M.F."/>
            <person name="Bueno dos Reis Junior F."/>
            <person name="Poole P.S."/>
            <person name="Venter S.N."/>
            <person name="James E.K."/>
        </authorList>
    </citation>
    <scope>NUCLEOTIDE SEQUENCE [LARGE SCALE GENOMIC DNA]</scope>
    <source>
        <strain evidence="6 7">GP25-8</strain>
    </source>
</reference>